<sequence>MRFSSLSIKQKLISILIIAVLASTLLVGTVQQFIARDMMETNMETAQLPNMVKQVANRVDKEVTLMKSVAFSIANNPDIIAWSAAGADKQGENRLVNYLGEIARFNDLTVTSFVDRNTHKYWNQEGFLRELKNDQYDGWFFAYKDSGQETSLSLYNEPGQGYRLFANYQQTNGRGMSGVAKSVDELVDVLNSVKIAESGFIYMTDGEGTIIAHSNTDLLGKSHLRDVTSGQTANQLLQQQTFNLARGEEMLYASTYVKSAGWYVIAQVPENELYSQMDNASLSMIFWSLVIAGGFALLGVWLAGTISKPIENLAAVFKQLGDGHGDLTKRIPLPEQRETRQLVDGFNRFIASLHDIISRVTDTSANLRQSAFEVASQSKTTQTNSEEQRDRTIQVATALTQMSHTVNDIASSAQAAAADAQECSSTSTNGLDTTARAVANINQLARQVSEVTAVIESLDSHTADIIGILDTIRGISEQTNLLALNAAIEAARAGDHGRGFSVVADEVRSLASRAAQSTDEIQSKIDKFKHDSDQALVKMRDSREQTEEVVSAAQNLESLLTSIASGIQHINDVNMQVATATEEQTQVIEDINQNIQQISTNSDDNLHAARQMVAVSDQLDSLAAELNEQVNRFTL</sequence>
<protein>
    <submittedName>
        <fullName evidence="16">Methyl-accepting chemotaxis protein</fullName>
    </submittedName>
</protein>
<dbReference type="Pfam" id="PF00672">
    <property type="entry name" value="HAMP"/>
    <property type="match status" value="1"/>
</dbReference>
<evidence type="ECO:0000256" key="7">
    <source>
        <dbReference type="ARBA" id="ARBA00022989"/>
    </source>
</evidence>
<evidence type="ECO:0000256" key="4">
    <source>
        <dbReference type="ARBA" id="ARBA00022500"/>
    </source>
</evidence>
<keyword evidence="4" id="KW-0145">Chemotaxis</keyword>
<evidence type="ECO:0000256" key="10">
    <source>
        <dbReference type="ARBA" id="ARBA00029447"/>
    </source>
</evidence>
<dbReference type="RefSeq" id="WP_105934549.1">
    <property type="nucleotide sequence ID" value="NZ_PVNP01000096.1"/>
</dbReference>
<reference evidence="17" key="1">
    <citation type="journal article" date="2020" name="Int. J. Syst. Evol. Microbiol.">
        <title>Alteromonas alba sp. nov., a marine bacterium isolated from the seawater of the West Pacific Ocean.</title>
        <authorList>
            <person name="Sun C."/>
            <person name="Wu Y.-H."/>
            <person name="Xamxidin M."/>
            <person name="Cheng H."/>
            <person name="Xu X.-W."/>
        </authorList>
    </citation>
    <scope>NUCLEOTIDE SEQUENCE [LARGE SCALE GENOMIC DNA]</scope>
    <source>
        <strain evidence="17">190</strain>
    </source>
</reference>
<organism evidence="16 17">
    <name type="scientific">Alteromonas alba</name>
    <dbReference type="NCBI Taxonomy" id="2079529"/>
    <lineage>
        <taxon>Bacteria</taxon>
        <taxon>Pseudomonadati</taxon>
        <taxon>Pseudomonadota</taxon>
        <taxon>Gammaproteobacteria</taxon>
        <taxon>Alteromonadales</taxon>
        <taxon>Alteromonadaceae</taxon>
        <taxon>Alteromonas/Salinimonas group</taxon>
        <taxon>Alteromonas</taxon>
    </lineage>
</organism>
<keyword evidence="9 11" id="KW-0807">Transducer</keyword>
<dbReference type="InterPro" id="IPR004089">
    <property type="entry name" value="MCPsignal_dom"/>
</dbReference>
<keyword evidence="6 12" id="KW-0812">Transmembrane</keyword>
<keyword evidence="5" id="KW-0997">Cell inner membrane</keyword>
<dbReference type="PROSITE" id="PS50192">
    <property type="entry name" value="T_SNARE"/>
    <property type="match status" value="1"/>
</dbReference>
<evidence type="ECO:0000256" key="9">
    <source>
        <dbReference type="ARBA" id="ARBA00023224"/>
    </source>
</evidence>
<feature type="transmembrane region" description="Helical" evidence="12">
    <location>
        <begin position="12"/>
        <end position="34"/>
    </location>
</feature>
<accession>A0A2S9VAX3</accession>
<evidence type="ECO:0000256" key="5">
    <source>
        <dbReference type="ARBA" id="ARBA00022519"/>
    </source>
</evidence>
<keyword evidence="2" id="KW-1003">Cell membrane</keyword>
<dbReference type="Pfam" id="PF17201">
    <property type="entry name" value="Cache_3-Cache_2"/>
    <property type="match status" value="1"/>
</dbReference>
<dbReference type="SUPFAM" id="SSF58104">
    <property type="entry name" value="Methyl-accepting chemotaxis protein (MCP) signaling domain"/>
    <property type="match status" value="1"/>
</dbReference>
<name>A0A2S9VAX3_9ALTE</name>
<dbReference type="CDD" id="cd06225">
    <property type="entry name" value="HAMP"/>
    <property type="match status" value="1"/>
</dbReference>
<dbReference type="PANTHER" id="PTHR32089">
    <property type="entry name" value="METHYL-ACCEPTING CHEMOTAXIS PROTEIN MCPB"/>
    <property type="match status" value="1"/>
</dbReference>
<dbReference type="AlphaFoldDB" id="A0A2S9VAX3"/>
<evidence type="ECO:0000256" key="11">
    <source>
        <dbReference type="PROSITE-ProRule" id="PRU00284"/>
    </source>
</evidence>
<dbReference type="SMART" id="SM00283">
    <property type="entry name" value="MA"/>
    <property type="match status" value="1"/>
</dbReference>
<evidence type="ECO:0000256" key="6">
    <source>
        <dbReference type="ARBA" id="ARBA00022692"/>
    </source>
</evidence>
<evidence type="ECO:0000256" key="3">
    <source>
        <dbReference type="ARBA" id="ARBA00022481"/>
    </source>
</evidence>
<dbReference type="GO" id="GO:0007165">
    <property type="term" value="P:signal transduction"/>
    <property type="evidence" value="ECO:0007669"/>
    <property type="project" value="UniProtKB-KW"/>
</dbReference>
<feature type="domain" description="Methyl-accepting transducer" evidence="13">
    <location>
        <begin position="363"/>
        <end position="599"/>
    </location>
</feature>
<dbReference type="CDD" id="cd11386">
    <property type="entry name" value="MCP_signal"/>
    <property type="match status" value="1"/>
</dbReference>
<dbReference type="CDD" id="cd12912">
    <property type="entry name" value="PDC2_MCP_like"/>
    <property type="match status" value="1"/>
</dbReference>
<evidence type="ECO:0000256" key="12">
    <source>
        <dbReference type="SAM" id="Phobius"/>
    </source>
</evidence>
<dbReference type="GO" id="GO:0006935">
    <property type="term" value="P:chemotaxis"/>
    <property type="evidence" value="ECO:0007669"/>
    <property type="project" value="UniProtKB-KW"/>
</dbReference>
<feature type="domain" description="T-SNARE coiled-coil homology" evidence="14">
    <location>
        <begin position="560"/>
        <end position="612"/>
    </location>
</feature>
<evidence type="ECO:0000259" key="15">
    <source>
        <dbReference type="PROSITE" id="PS50885"/>
    </source>
</evidence>
<dbReference type="Gene3D" id="3.30.450.20">
    <property type="entry name" value="PAS domain"/>
    <property type="match status" value="1"/>
</dbReference>
<proteinExistence type="inferred from homology"/>
<keyword evidence="3" id="KW-0488">Methylation</keyword>
<dbReference type="PROSITE" id="PS50111">
    <property type="entry name" value="CHEMOTAXIS_TRANSDUC_2"/>
    <property type="match status" value="1"/>
</dbReference>
<evidence type="ECO:0000256" key="2">
    <source>
        <dbReference type="ARBA" id="ARBA00022475"/>
    </source>
</evidence>
<comment type="subcellular location">
    <subcellularLocation>
        <location evidence="1">Cell inner membrane</location>
        <topology evidence="1">Multi-pass membrane protein</topology>
    </subcellularLocation>
</comment>
<dbReference type="FunFam" id="1.10.287.950:FF:000001">
    <property type="entry name" value="Methyl-accepting chemotaxis sensory transducer"/>
    <property type="match status" value="1"/>
</dbReference>
<evidence type="ECO:0000256" key="8">
    <source>
        <dbReference type="ARBA" id="ARBA00023136"/>
    </source>
</evidence>
<dbReference type="Gene3D" id="1.10.287.950">
    <property type="entry name" value="Methyl-accepting chemotaxis protein"/>
    <property type="match status" value="1"/>
</dbReference>
<dbReference type="InterPro" id="IPR000727">
    <property type="entry name" value="T_SNARE_dom"/>
</dbReference>
<dbReference type="PANTHER" id="PTHR32089:SF39">
    <property type="entry name" value="METHYL-ACCEPTING CHEMOTAXIS PROTEIN HLYB"/>
    <property type="match status" value="1"/>
</dbReference>
<feature type="domain" description="HAMP" evidence="15">
    <location>
        <begin position="304"/>
        <end position="358"/>
    </location>
</feature>
<keyword evidence="17" id="KW-1185">Reference proteome</keyword>
<keyword evidence="7 12" id="KW-1133">Transmembrane helix</keyword>
<comment type="caution">
    <text evidence="16">The sequence shown here is derived from an EMBL/GenBank/DDBJ whole genome shotgun (WGS) entry which is preliminary data.</text>
</comment>
<dbReference type="InterPro" id="IPR033462">
    <property type="entry name" value="Cache_3-Cache_2"/>
</dbReference>
<gene>
    <name evidence="16" type="ORF">C6Y40_10495</name>
</gene>
<evidence type="ECO:0000313" key="16">
    <source>
        <dbReference type="EMBL" id="PRO73619.1"/>
    </source>
</evidence>
<dbReference type="Pfam" id="PF00015">
    <property type="entry name" value="MCPsignal"/>
    <property type="match status" value="1"/>
</dbReference>
<dbReference type="OrthoDB" id="2489132at2"/>
<dbReference type="GO" id="GO:0005886">
    <property type="term" value="C:plasma membrane"/>
    <property type="evidence" value="ECO:0007669"/>
    <property type="project" value="UniProtKB-SubCell"/>
</dbReference>
<evidence type="ECO:0000256" key="1">
    <source>
        <dbReference type="ARBA" id="ARBA00004429"/>
    </source>
</evidence>
<evidence type="ECO:0000313" key="17">
    <source>
        <dbReference type="Proteomes" id="UP000238949"/>
    </source>
</evidence>
<dbReference type="PROSITE" id="PS50885">
    <property type="entry name" value="HAMP"/>
    <property type="match status" value="1"/>
</dbReference>
<dbReference type="SMART" id="SM00304">
    <property type="entry name" value="HAMP"/>
    <property type="match status" value="1"/>
</dbReference>
<keyword evidence="8 12" id="KW-0472">Membrane</keyword>
<dbReference type="InterPro" id="IPR003660">
    <property type="entry name" value="HAMP_dom"/>
</dbReference>
<dbReference type="Proteomes" id="UP000238949">
    <property type="component" value="Unassembled WGS sequence"/>
</dbReference>
<evidence type="ECO:0000259" key="13">
    <source>
        <dbReference type="PROSITE" id="PS50111"/>
    </source>
</evidence>
<evidence type="ECO:0000259" key="14">
    <source>
        <dbReference type="PROSITE" id="PS50192"/>
    </source>
</evidence>
<dbReference type="EMBL" id="PVNP01000096">
    <property type="protein sequence ID" value="PRO73619.1"/>
    <property type="molecule type" value="Genomic_DNA"/>
</dbReference>
<comment type="similarity">
    <text evidence="10">Belongs to the methyl-accepting chemotaxis (MCP) protein family.</text>
</comment>